<dbReference type="EMBL" id="MU004230">
    <property type="protein sequence ID" value="KAF2674381.1"/>
    <property type="molecule type" value="Genomic_DNA"/>
</dbReference>
<organism evidence="1 2">
    <name type="scientific">Microthyrium microscopicum</name>
    <dbReference type="NCBI Taxonomy" id="703497"/>
    <lineage>
        <taxon>Eukaryota</taxon>
        <taxon>Fungi</taxon>
        <taxon>Dikarya</taxon>
        <taxon>Ascomycota</taxon>
        <taxon>Pezizomycotina</taxon>
        <taxon>Dothideomycetes</taxon>
        <taxon>Dothideomycetes incertae sedis</taxon>
        <taxon>Microthyriales</taxon>
        <taxon>Microthyriaceae</taxon>
        <taxon>Microthyrium</taxon>
    </lineage>
</organism>
<accession>A0A6A6USL6</accession>
<dbReference type="Proteomes" id="UP000799302">
    <property type="component" value="Unassembled WGS sequence"/>
</dbReference>
<dbReference type="PANTHER" id="PTHR34365">
    <property type="entry name" value="ENOLASE (DUF1399)"/>
    <property type="match status" value="1"/>
</dbReference>
<sequence>MPSVVSTSSVPQLDGKVPVTKSKALGEDSSITASQQLSVSGLSHGGAILPSNDQCAVHLELLEVIVALKRKVEDWGTDNGFTPETAWRNYLTLATARFTIFVDSIRSKLVERNLIPPIDVLMVWHAFMLNPGVYSRFERQVHENKWGSNGLDWSCIQKAIDADSASFTLDESSAVTLQEVGIHVDLLHYLNSDESFPILQMLREKDIDNSETSTPSTLQLASAVDDLLQNNNIFHLNSPEVKFDLISAVQRQFRFASKMASFNWKRSPFFQGTLSSAVERYEAFFQMMANNPQQMLAPTLEVDLVWHTHQLSPSVYRAYSREVAGRFINHNDDINEQTASSSFGEATNVYEETFGSAYALCLCWFCEGSRHSGQPTESTIGLVKEALETEFARRRDMGLPNDMAFAKAHCSECGNHPATRCVRKGSAGDAACGGCNGECGEGGCGGCNGECSGRRKGFNIKSSRGAGCGSGCNGECGGCNGECGGCDNGF</sequence>
<evidence type="ECO:0000313" key="2">
    <source>
        <dbReference type="Proteomes" id="UP000799302"/>
    </source>
</evidence>
<dbReference type="AlphaFoldDB" id="A0A6A6USL6"/>
<reference evidence="1" key="1">
    <citation type="journal article" date="2020" name="Stud. Mycol.">
        <title>101 Dothideomycetes genomes: a test case for predicting lifestyles and emergence of pathogens.</title>
        <authorList>
            <person name="Haridas S."/>
            <person name="Albert R."/>
            <person name="Binder M."/>
            <person name="Bloem J."/>
            <person name="Labutti K."/>
            <person name="Salamov A."/>
            <person name="Andreopoulos B."/>
            <person name="Baker S."/>
            <person name="Barry K."/>
            <person name="Bills G."/>
            <person name="Bluhm B."/>
            <person name="Cannon C."/>
            <person name="Castanera R."/>
            <person name="Culley D."/>
            <person name="Daum C."/>
            <person name="Ezra D."/>
            <person name="Gonzalez J."/>
            <person name="Henrissat B."/>
            <person name="Kuo A."/>
            <person name="Liang C."/>
            <person name="Lipzen A."/>
            <person name="Lutzoni F."/>
            <person name="Magnuson J."/>
            <person name="Mondo S."/>
            <person name="Nolan M."/>
            <person name="Ohm R."/>
            <person name="Pangilinan J."/>
            <person name="Park H.-J."/>
            <person name="Ramirez L."/>
            <person name="Alfaro M."/>
            <person name="Sun H."/>
            <person name="Tritt A."/>
            <person name="Yoshinaga Y."/>
            <person name="Zwiers L.-H."/>
            <person name="Turgeon B."/>
            <person name="Goodwin S."/>
            <person name="Spatafora J."/>
            <person name="Crous P."/>
            <person name="Grigoriev I."/>
        </authorList>
    </citation>
    <scope>NUCLEOTIDE SEQUENCE</scope>
    <source>
        <strain evidence="1">CBS 115976</strain>
    </source>
</reference>
<dbReference type="InterPro" id="IPR009836">
    <property type="entry name" value="GRDP-like"/>
</dbReference>
<gene>
    <name evidence="1" type="ORF">BT63DRAFT_419675</name>
</gene>
<keyword evidence="2" id="KW-1185">Reference proteome</keyword>
<dbReference type="Pfam" id="PF07173">
    <property type="entry name" value="GRDP-like"/>
    <property type="match status" value="1"/>
</dbReference>
<dbReference type="PANTHER" id="PTHR34365:SF7">
    <property type="entry name" value="GLYCINE-RICH DOMAIN-CONTAINING PROTEIN 1"/>
    <property type="match status" value="1"/>
</dbReference>
<evidence type="ECO:0000313" key="1">
    <source>
        <dbReference type="EMBL" id="KAF2674381.1"/>
    </source>
</evidence>
<protein>
    <submittedName>
        <fullName evidence="1">Uncharacterized protein</fullName>
    </submittedName>
</protein>
<dbReference type="OrthoDB" id="2684236at2759"/>
<proteinExistence type="predicted"/>
<name>A0A6A6USL6_9PEZI</name>